<dbReference type="Gene3D" id="3.30.300.30">
    <property type="match status" value="1"/>
</dbReference>
<evidence type="ECO:0000256" key="2">
    <source>
        <dbReference type="ARBA" id="ARBA00022598"/>
    </source>
</evidence>
<dbReference type="CDD" id="cd04433">
    <property type="entry name" value="AFD_class_I"/>
    <property type="match status" value="1"/>
</dbReference>
<evidence type="ECO:0000313" key="5">
    <source>
        <dbReference type="EMBL" id="AHI18991.1"/>
    </source>
</evidence>
<dbReference type="InterPro" id="IPR042099">
    <property type="entry name" value="ANL_N_sf"/>
</dbReference>
<dbReference type="Gene3D" id="3.40.50.12780">
    <property type="entry name" value="N-terminal domain of ligase-like"/>
    <property type="match status" value="1"/>
</dbReference>
<dbReference type="PANTHER" id="PTHR43201:SF5">
    <property type="entry name" value="MEDIUM-CHAIN ACYL-COA LIGASE ACSF2, MITOCHONDRIAL"/>
    <property type="match status" value="1"/>
</dbReference>
<evidence type="ECO:0000259" key="3">
    <source>
        <dbReference type="Pfam" id="PF00501"/>
    </source>
</evidence>
<dbReference type="Proteomes" id="UP000019226">
    <property type="component" value="Chromosome"/>
</dbReference>
<dbReference type="InterPro" id="IPR045851">
    <property type="entry name" value="AMP-bd_C_sf"/>
</dbReference>
<proteinExistence type="inferred from homology"/>
<evidence type="ECO:0000313" key="6">
    <source>
        <dbReference type="Proteomes" id="UP000019226"/>
    </source>
</evidence>
<dbReference type="RefSeq" id="WP_025386994.1">
    <property type="nucleotide sequence ID" value="NZ_CP004350.1"/>
</dbReference>
<dbReference type="PROSITE" id="PS00455">
    <property type="entry name" value="AMP_BINDING"/>
    <property type="match status" value="1"/>
</dbReference>
<dbReference type="SUPFAM" id="SSF56801">
    <property type="entry name" value="Acetyl-CoA synthetase-like"/>
    <property type="match status" value="1"/>
</dbReference>
<comment type="similarity">
    <text evidence="1">Belongs to the ATP-dependent AMP-binding enzyme family.</text>
</comment>
<evidence type="ECO:0000259" key="4">
    <source>
        <dbReference type="Pfam" id="PF13193"/>
    </source>
</evidence>
<keyword evidence="6" id="KW-1185">Reference proteome</keyword>
<dbReference type="Pfam" id="PF00501">
    <property type="entry name" value="AMP-binding"/>
    <property type="match status" value="1"/>
</dbReference>
<dbReference type="InterPro" id="IPR025110">
    <property type="entry name" value="AMP-bd_C"/>
</dbReference>
<reference evidence="6" key="1">
    <citation type="submission" date="2013-02" db="EMBL/GenBank/DDBJ databases">
        <title>The complete genome sequence of Corynebacterium casei LMG S-19264 (=DSM 44701).</title>
        <authorList>
            <person name="Ruckert C."/>
            <person name="Albersmeier A."/>
            <person name="Kalinowski J."/>
        </authorList>
    </citation>
    <scope>NUCLEOTIDE SEQUENCE [LARGE SCALE GENOMIC DNA]</scope>
    <source>
        <strain evidence="6">LMG S-19264</strain>
    </source>
</reference>
<gene>
    <name evidence="5" type="ORF">CCASEI_02030</name>
</gene>
<dbReference type="PANTHER" id="PTHR43201">
    <property type="entry name" value="ACYL-COA SYNTHETASE"/>
    <property type="match status" value="1"/>
</dbReference>
<sequence length="563" mass="61086">MALNVSALFNPKGIQEVIFQAKGVAALVPALVNSGIIGAHGAKATAVLPANLARYRLTTARELEQGYATCPERVALIDDTGAITYRQLRNNARTLAKHLLSLGLDEIRLGIMARNGRGIVTPTAAKGYAGASIYLLNVSSSKEQLAGSIKECGINVLIIDDEFADRMPTDILSDTPVIIGFDTASEGTGTEPYEVAEHNYPLMKDIVAHPERLKDVKLPMFPRHGMIVLMSSGTTGIPKGIMRNEPVFPVVVATLMGTIPWRADQKVQVTASMFHTWGWAAINLALGARNTVVTHRIFNPESVLDDIERYKLEGMVSSPVFYKQMIQADPEKKYDTSTLEFIASAGNAVSPQLVKDVHGRFGPILCNAYGSTELALASAATAEQVAKDPTTAGKIASGTKLRIIGKDGLEKPRGEIGEVFLTNETALIGYTNPDKKVNKKEGLVSIGDLGFIDEDNHLHIVGRADDMIIVGGENVHPQSVIEILEEMSGIKDVHAQGVEDDLTFARVAVWVVRRDDEAGHSLNDDSIREFVRENLADHSVPRDVHFIDELPRNPTGKVVPRLL</sequence>
<name>A0ABM5PM56_9CORY</name>
<protein>
    <submittedName>
        <fullName evidence="5">Acyl-CoA synthetase</fullName>
    </submittedName>
</protein>
<dbReference type="InterPro" id="IPR020845">
    <property type="entry name" value="AMP-binding_CS"/>
</dbReference>
<evidence type="ECO:0000256" key="1">
    <source>
        <dbReference type="ARBA" id="ARBA00006432"/>
    </source>
</evidence>
<accession>A0ABM5PM56</accession>
<organism evidence="5 6">
    <name type="scientific">Corynebacterium casei LMG S-19264</name>
    <dbReference type="NCBI Taxonomy" id="1285583"/>
    <lineage>
        <taxon>Bacteria</taxon>
        <taxon>Bacillati</taxon>
        <taxon>Actinomycetota</taxon>
        <taxon>Actinomycetes</taxon>
        <taxon>Mycobacteriales</taxon>
        <taxon>Corynebacteriaceae</taxon>
        <taxon>Corynebacterium</taxon>
    </lineage>
</organism>
<dbReference type="EMBL" id="CP004350">
    <property type="protein sequence ID" value="AHI18991.1"/>
    <property type="molecule type" value="Genomic_DNA"/>
</dbReference>
<feature type="domain" description="AMP-binding enzyme C-terminal" evidence="4">
    <location>
        <begin position="483"/>
        <end position="557"/>
    </location>
</feature>
<dbReference type="InterPro" id="IPR000873">
    <property type="entry name" value="AMP-dep_synth/lig_dom"/>
</dbReference>
<dbReference type="Pfam" id="PF13193">
    <property type="entry name" value="AMP-binding_C"/>
    <property type="match status" value="1"/>
</dbReference>
<keyword evidence="2" id="KW-0436">Ligase</keyword>
<feature type="domain" description="AMP-dependent synthetase/ligase" evidence="3">
    <location>
        <begin position="68"/>
        <end position="430"/>
    </location>
</feature>
<dbReference type="GeneID" id="82876606"/>